<evidence type="ECO:0000256" key="1">
    <source>
        <dbReference type="SAM" id="MobiDB-lite"/>
    </source>
</evidence>
<feature type="compositionally biased region" description="Gly residues" evidence="1">
    <location>
        <begin position="1273"/>
        <end position="1284"/>
    </location>
</feature>
<feature type="compositionally biased region" description="Acidic residues" evidence="1">
    <location>
        <begin position="506"/>
        <end position="521"/>
    </location>
</feature>
<dbReference type="RefSeq" id="XP_062644824.1">
    <property type="nucleotide sequence ID" value="XM_062791397.1"/>
</dbReference>
<feature type="compositionally biased region" description="Polar residues" evidence="1">
    <location>
        <begin position="768"/>
        <end position="778"/>
    </location>
</feature>
<reference evidence="2" key="1">
    <citation type="journal article" date="2023" name="Mol. Phylogenet. Evol.">
        <title>Genome-scale phylogeny and comparative genomics of the fungal order Sordariales.</title>
        <authorList>
            <person name="Hensen N."/>
            <person name="Bonometti L."/>
            <person name="Westerberg I."/>
            <person name="Brannstrom I.O."/>
            <person name="Guillou S."/>
            <person name="Cros-Aarteil S."/>
            <person name="Calhoun S."/>
            <person name="Haridas S."/>
            <person name="Kuo A."/>
            <person name="Mondo S."/>
            <person name="Pangilinan J."/>
            <person name="Riley R."/>
            <person name="LaButti K."/>
            <person name="Andreopoulos B."/>
            <person name="Lipzen A."/>
            <person name="Chen C."/>
            <person name="Yan M."/>
            <person name="Daum C."/>
            <person name="Ng V."/>
            <person name="Clum A."/>
            <person name="Steindorff A."/>
            <person name="Ohm R.A."/>
            <person name="Martin F."/>
            <person name="Silar P."/>
            <person name="Natvig D.O."/>
            <person name="Lalanne C."/>
            <person name="Gautier V."/>
            <person name="Ament-Velasquez S.L."/>
            <person name="Kruys A."/>
            <person name="Hutchinson M.I."/>
            <person name="Powell A.J."/>
            <person name="Barry K."/>
            <person name="Miller A.N."/>
            <person name="Grigoriev I.V."/>
            <person name="Debuchy R."/>
            <person name="Gladieux P."/>
            <person name="Hiltunen Thoren M."/>
            <person name="Johannesson H."/>
        </authorList>
    </citation>
    <scope>NUCLEOTIDE SEQUENCE</scope>
    <source>
        <strain evidence="2">CBS 731.68</strain>
    </source>
</reference>
<feature type="compositionally biased region" description="Polar residues" evidence="1">
    <location>
        <begin position="27"/>
        <end position="44"/>
    </location>
</feature>
<feature type="region of interest" description="Disordered" evidence="1">
    <location>
        <begin position="397"/>
        <end position="418"/>
    </location>
</feature>
<feature type="region of interest" description="Disordered" evidence="1">
    <location>
        <begin position="1099"/>
        <end position="1186"/>
    </location>
</feature>
<feature type="region of interest" description="Disordered" evidence="1">
    <location>
        <begin position="1323"/>
        <end position="1344"/>
    </location>
</feature>
<proteinExistence type="predicted"/>
<accession>A0AAN6TUS5</accession>
<feature type="compositionally biased region" description="Polar residues" evidence="1">
    <location>
        <begin position="925"/>
        <end position="939"/>
    </location>
</feature>
<feature type="compositionally biased region" description="Acidic residues" evidence="1">
    <location>
        <begin position="1161"/>
        <end position="1173"/>
    </location>
</feature>
<keyword evidence="3" id="KW-1185">Reference proteome</keyword>
<comment type="caution">
    <text evidence="2">The sequence shown here is derived from an EMBL/GenBank/DDBJ whole genome shotgun (WGS) entry which is preliminary data.</text>
</comment>
<dbReference type="EMBL" id="MU853235">
    <property type="protein sequence ID" value="KAK4121053.1"/>
    <property type="molecule type" value="Genomic_DNA"/>
</dbReference>
<feature type="compositionally biased region" description="Polar residues" evidence="1">
    <location>
        <begin position="658"/>
        <end position="667"/>
    </location>
</feature>
<feature type="compositionally biased region" description="Low complexity" evidence="1">
    <location>
        <begin position="7"/>
        <end position="23"/>
    </location>
</feature>
<feature type="compositionally biased region" description="Low complexity" evidence="1">
    <location>
        <begin position="901"/>
        <end position="924"/>
    </location>
</feature>
<organism evidence="2 3">
    <name type="scientific">Parathielavia appendiculata</name>
    <dbReference type="NCBI Taxonomy" id="2587402"/>
    <lineage>
        <taxon>Eukaryota</taxon>
        <taxon>Fungi</taxon>
        <taxon>Dikarya</taxon>
        <taxon>Ascomycota</taxon>
        <taxon>Pezizomycotina</taxon>
        <taxon>Sordariomycetes</taxon>
        <taxon>Sordariomycetidae</taxon>
        <taxon>Sordariales</taxon>
        <taxon>Chaetomiaceae</taxon>
        <taxon>Parathielavia</taxon>
    </lineage>
</organism>
<feature type="region of interest" description="Disordered" evidence="1">
    <location>
        <begin position="1237"/>
        <end position="1288"/>
    </location>
</feature>
<evidence type="ECO:0000313" key="2">
    <source>
        <dbReference type="EMBL" id="KAK4121053.1"/>
    </source>
</evidence>
<sequence length="1397" mass="148578">MASPLDSATSRPSSGVSSVISPPQRIPSRSRTQSISSDRPSTVAYSMMSPPLSVSPEPAFIAASAASQIVTNDHDSHAETWYDQHGIEPSGETAAVSPGALQLVNNFLDQLLFNFLSVSRATTLSALRPAVSDVLKPKLAKDAINQADEELREYLGGDDEDSGHTQVSTDWDLELAWKRTRLRCMVYSSLGDLEEEDEDYYMEQGHLDTGPEDRFAEAVSPAVAIFLTSILEFMGEQALIVAGQAAYHRMRSKYEKELKEGARTATGIADMIVVEELDMERVALDRTLGRLWRSWKKKIRSPVIASMDRLNRSYSRDSLRSASGHMCSPSSAAELGVPATVPEPHTETELERSDSANQDWDPQGPLEESLIAAGIPLPMGPNDVAEIEMPGLALHRDDETEEDGAQEESARVRPRSLTLLPRSNAHDLLTLKPSTLQLLRRRSNSLPIPARPRHVTPSEVQVDQPVKEPAEVSEPAQAGPADSPAESRPGDIADAESDLGTGEHVTEEDELKDEDDDEVSIEEPRIVRSSRVSILGRSPSTASSEHGKPAAINTSLPVRTPSIHSARLIDVTSPRSPVPGSRRSSVAVSDPARHSSPSGTTRAMTPPVSEDRPEPSFDGSSGGRSAVHHGAKSGLAASVSISEMEQHAAENDIASASGPVTSATQAGASLPAAPEPVVKEQDGPAESAVQGHVRELSTPPKAMAKTTVFPAPCSPVSPASTASSSFFIETMPVLPEGMEALEQSRAGGQRYRSSPTEQLPAVPEKSIGRQTIANTSALRQPAAIGQVSVERSRARSLSQESSTQPREQSAGRTRQQTSSSSPSSTKLKPVRASEEGVQARIDVVRDFEELIQSDETIQYTLTPESMRDFDLQSQSTRSVAAGGSAVSVKTRKSEEARQGGSRSRSSSSPRSETKPRSSGSGSSSVTDTHQANRNFTSATGKHGGVVPRSLPPVPSNPRATSGPQPRDAKLPRESVAELAEFIRSTGPAGGVTGSAASVGPGRIRNQGSVSNISISTGRMSTTSNPNRPKYQARGATVDYRDDNSDLIDFIRRGPPNGSGNPRIPRAIAPFRTTMDSDQLSGVAIGGRAVDAQLRDGEFRSSPASTHVTESSVPPSVQSSINSHSALLARNNPTSYDAMDDDDMPMPKRKTRRVRDPYAIDLSDEEELEDDDELTPMPPKKRAPAKEESLIDFLNNCPPPQDPTVQPLNIVQTRSLNNNNLKPKKKASAPSLMARFTRWDSSAQQQQQPGALVSAKRPSSPKVSESARGLNSRAGGGGGSGGKGGHVPIQVNIPGGVGGVDQYAPPIRTSSKVAATLGGGGPSPGLAAAGSSHVGGGGRGPRVPMKRFEPREAVSVSNRTATSDLADFLKHSGPPGGGATVVMWRDSGDVIFFETLLG</sequence>
<gene>
    <name evidence="2" type="ORF">N657DRAFT_636098</name>
</gene>
<feature type="compositionally biased region" description="Low complexity" evidence="1">
    <location>
        <begin position="573"/>
        <end position="589"/>
    </location>
</feature>
<name>A0AAN6TUS5_9PEZI</name>
<feature type="compositionally biased region" description="Polar residues" evidence="1">
    <location>
        <begin position="1101"/>
        <end position="1134"/>
    </location>
</feature>
<feature type="region of interest" description="Disordered" evidence="1">
    <location>
        <begin position="854"/>
        <end position="972"/>
    </location>
</feature>
<feature type="region of interest" description="Disordered" evidence="1">
    <location>
        <begin position="445"/>
        <end position="692"/>
    </location>
</feature>
<feature type="region of interest" description="Disordered" evidence="1">
    <location>
        <begin position="319"/>
        <end position="364"/>
    </location>
</feature>
<feature type="region of interest" description="Disordered" evidence="1">
    <location>
        <begin position="1"/>
        <end position="49"/>
    </location>
</feature>
<feature type="compositionally biased region" description="Basic and acidic residues" evidence="1">
    <location>
        <begin position="344"/>
        <end position="354"/>
    </location>
</feature>
<evidence type="ECO:0000313" key="3">
    <source>
        <dbReference type="Proteomes" id="UP001302602"/>
    </source>
</evidence>
<dbReference type="Proteomes" id="UP001302602">
    <property type="component" value="Unassembled WGS sequence"/>
</dbReference>
<feature type="compositionally biased region" description="Polar residues" evidence="1">
    <location>
        <begin position="795"/>
        <end position="817"/>
    </location>
</feature>
<reference evidence="2" key="2">
    <citation type="submission" date="2023-05" db="EMBL/GenBank/DDBJ databases">
        <authorList>
            <consortium name="Lawrence Berkeley National Laboratory"/>
            <person name="Steindorff A."/>
            <person name="Hensen N."/>
            <person name="Bonometti L."/>
            <person name="Westerberg I."/>
            <person name="Brannstrom I.O."/>
            <person name="Guillou S."/>
            <person name="Cros-Aarteil S."/>
            <person name="Calhoun S."/>
            <person name="Haridas S."/>
            <person name="Kuo A."/>
            <person name="Mondo S."/>
            <person name="Pangilinan J."/>
            <person name="Riley R."/>
            <person name="Labutti K."/>
            <person name="Andreopoulos B."/>
            <person name="Lipzen A."/>
            <person name="Chen C."/>
            <person name="Yanf M."/>
            <person name="Daum C."/>
            <person name="Ng V."/>
            <person name="Clum A."/>
            <person name="Ohm R."/>
            <person name="Martin F."/>
            <person name="Silar P."/>
            <person name="Natvig D."/>
            <person name="Lalanne C."/>
            <person name="Gautier V."/>
            <person name="Ament-Velasquez S.L."/>
            <person name="Kruys A."/>
            <person name="Hutchinson M.I."/>
            <person name="Powell A.J."/>
            <person name="Barry K."/>
            <person name="Miller A.N."/>
            <person name="Grigoriev I.V."/>
            <person name="Debuchy R."/>
            <person name="Gladieux P."/>
            <person name="Thoren M.H."/>
            <person name="Johannesson H."/>
        </authorList>
    </citation>
    <scope>NUCLEOTIDE SEQUENCE</scope>
    <source>
        <strain evidence="2">CBS 731.68</strain>
    </source>
</reference>
<feature type="region of interest" description="Disordered" evidence="1">
    <location>
        <begin position="744"/>
        <end position="837"/>
    </location>
</feature>
<feature type="region of interest" description="Disordered" evidence="1">
    <location>
        <begin position="985"/>
        <end position="1008"/>
    </location>
</feature>
<protein>
    <submittedName>
        <fullName evidence="2">Uncharacterized protein</fullName>
    </submittedName>
</protein>
<feature type="compositionally biased region" description="Polar residues" evidence="1">
    <location>
        <begin position="1238"/>
        <end position="1248"/>
    </location>
</feature>
<feature type="compositionally biased region" description="Polar residues" evidence="1">
    <location>
        <begin position="854"/>
        <end position="863"/>
    </location>
</feature>
<dbReference type="GeneID" id="87828166"/>